<keyword evidence="3" id="KW-0804">Transcription</keyword>
<reference evidence="5 6" key="1">
    <citation type="submission" date="2024-03" db="EMBL/GenBank/DDBJ databases">
        <title>Inconsistent identification of Apilactobacillus kunkeei-related strains obtained by well-developed overall genome related indices.</title>
        <authorList>
            <person name="Maeno S."/>
            <person name="Endo A."/>
        </authorList>
    </citation>
    <scope>NUCLEOTIDE SEQUENCE [LARGE SCALE GENOMIC DNA]</scope>
    <source>
        <strain evidence="5 6">20H-10</strain>
    </source>
</reference>
<gene>
    <name evidence="5" type="ORF">AP20H10_01340</name>
</gene>
<dbReference type="SMART" id="SM00347">
    <property type="entry name" value="HTH_MARR"/>
    <property type="match status" value="1"/>
</dbReference>
<dbReference type="Gene3D" id="1.10.10.10">
    <property type="entry name" value="Winged helix-like DNA-binding domain superfamily/Winged helix DNA-binding domain"/>
    <property type="match status" value="1"/>
</dbReference>
<evidence type="ECO:0000256" key="1">
    <source>
        <dbReference type="ARBA" id="ARBA00023015"/>
    </source>
</evidence>
<sequence>MQESQIQAIRHFNRLYTQKLGLLKKNVFNSEISWAEARILMEISEIETPTLVIISKNLELDKSYVSRVIQKLSGLKYLTKQASPSDKRAKILALTSIGQSVVDQLNQESDDQINLMLPNLSQPEQDAFYQAVMNLEKLLD</sequence>
<name>A0ABP9ZG36_9LACO</name>
<proteinExistence type="predicted"/>
<evidence type="ECO:0000313" key="5">
    <source>
        <dbReference type="EMBL" id="GAA6113771.1"/>
    </source>
</evidence>
<dbReference type="InterPro" id="IPR000835">
    <property type="entry name" value="HTH_MarR-typ"/>
</dbReference>
<evidence type="ECO:0000256" key="2">
    <source>
        <dbReference type="ARBA" id="ARBA00023125"/>
    </source>
</evidence>
<dbReference type="PROSITE" id="PS50995">
    <property type="entry name" value="HTH_MARR_2"/>
    <property type="match status" value="1"/>
</dbReference>
<evidence type="ECO:0000313" key="6">
    <source>
        <dbReference type="Proteomes" id="UP001438112"/>
    </source>
</evidence>
<keyword evidence="6" id="KW-1185">Reference proteome</keyword>
<dbReference type="Proteomes" id="UP001438112">
    <property type="component" value="Unassembled WGS sequence"/>
</dbReference>
<dbReference type="InterPro" id="IPR036388">
    <property type="entry name" value="WH-like_DNA-bd_sf"/>
</dbReference>
<dbReference type="PANTHER" id="PTHR42756:SF1">
    <property type="entry name" value="TRANSCRIPTIONAL REPRESSOR OF EMRAB OPERON"/>
    <property type="match status" value="1"/>
</dbReference>
<feature type="domain" description="HTH marR-type" evidence="4">
    <location>
        <begin position="1"/>
        <end position="137"/>
    </location>
</feature>
<evidence type="ECO:0000256" key="3">
    <source>
        <dbReference type="ARBA" id="ARBA00023163"/>
    </source>
</evidence>
<dbReference type="SUPFAM" id="SSF46785">
    <property type="entry name" value="Winged helix' DNA-binding domain"/>
    <property type="match status" value="1"/>
</dbReference>
<comment type="caution">
    <text evidence="5">The sequence shown here is derived from an EMBL/GenBank/DDBJ whole genome shotgun (WGS) entry which is preliminary data.</text>
</comment>
<protein>
    <recommendedName>
        <fullName evidence="4">HTH marR-type domain-containing protein</fullName>
    </recommendedName>
</protein>
<keyword evidence="2" id="KW-0238">DNA-binding</keyword>
<keyword evidence="1" id="KW-0805">Transcription regulation</keyword>
<dbReference type="RefSeq" id="WP_353317273.1">
    <property type="nucleotide sequence ID" value="NZ_BAABVV010000017.1"/>
</dbReference>
<dbReference type="Pfam" id="PF01047">
    <property type="entry name" value="MarR"/>
    <property type="match status" value="1"/>
</dbReference>
<dbReference type="EMBL" id="BAABVV010000017">
    <property type="protein sequence ID" value="GAA6113771.1"/>
    <property type="molecule type" value="Genomic_DNA"/>
</dbReference>
<accession>A0ABP9ZG36</accession>
<organism evidence="5 6">
    <name type="scientific">Apilactobacillus apinorum</name>
    <dbReference type="NCBI Taxonomy" id="1218495"/>
    <lineage>
        <taxon>Bacteria</taxon>
        <taxon>Bacillati</taxon>
        <taxon>Bacillota</taxon>
        <taxon>Bacilli</taxon>
        <taxon>Lactobacillales</taxon>
        <taxon>Lactobacillaceae</taxon>
        <taxon>Apilactobacillus</taxon>
    </lineage>
</organism>
<dbReference type="PANTHER" id="PTHR42756">
    <property type="entry name" value="TRANSCRIPTIONAL REGULATOR, MARR"/>
    <property type="match status" value="1"/>
</dbReference>
<dbReference type="InterPro" id="IPR036390">
    <property type="entry name" value="WH_DNA-bd_sf"/>
</dbReference>
<evidence type="ECO:0000259" key="4">
    <source>
        <dbReference type="PROSITE" id="PS50995"/>
    </source>
</evidence>